<reference evidence="3" key="1">
    <citation type="journal article" date="2016" name="Nat. Genet.">
        <title>The genome sequences of Arachis duranensis and Arachis ipaensis, the diploid ancestors of cultivated peanut.</title>
        <authorList>
            <person name="Bertioli D.J."/>
            <person name="Cannon S.B."/>
            <person name="Froenicke L."/>
            <person name="Huang G."/>
            <person name="Farmer A.D."/>
            <person name="Cannon E.K."/>
            <person name="Liu X."/>
            <person name="Gao D."/>
            <person name="Clevenger J."/>
            <person name="Dash S."/>
            <person name="Ren L."/>
            <person name="Moretzsohn M.C."/>
            <person name="Shirasawa K."/>
            <person name="Huang W."/>
            <person name="Vidigal B."/>
            <person name="Abernathy B."/>
            <person name="Chu Y."/>
            <person name="Niederhuth C.E."/>
            <person name="Umale P."/>
            <person name="Araujo A.C."/>
            <person name="Kozik A."/>
            <person name="Kim K.D."/>
            <person name="Burow M.D."/>
            <person name="Varshney R.K."/>
            <person name="Wang X."/>
            <person name="Zhang X."/>
            <person name="Barkley N."/>
            <person name="Guimaraes P.M."/>
            <person name="Isobe S."/>
            <person name="Guo B."/>
            <person name="Liao B."/>
            <person name="Stalker H.T."/>
            <person name="Schmitz R.J."/>
            <person name="Scheffler B.E."/>
            <person name="Leal-Bertioli S.C."/>
            <person name="Xun X."/>
            <person name="Jackson S.A."/>
            <person name="Michelmore R."/>
            <person name="Ozias-Akins P."/>
        </authorList>
    </citation>
    <scope>NUCLEOTIDE SEQUENCE [LARGE SCALE GENOMIC DNA]</scope>
    <source>
        <strain evidence="3">cv. V14167</strain>
    </source>
</reference>
<dbReference type="InterPro" id="IPR012337">
    <property type="entry name" value="RNaseH-like_sf"/>
</dbReference>
<feature type="domain" description="Reverse transcriptase zinc-binding" evidence="2">
    <location>
        <begin position="33"/>
        <end position="101"/>
    </location>
</feature>
<dbReference type="Pfam" id="PF13456">
    <property type="entry name" value="RVT_3"/>
    <property type="match status" value="1"/>
</dbReference>
<evidence type="ECO:0000259" key="2">
    <source>
        <dbReference type="Pfam" id="PF13966"/>
    </source>
</evidence>
<accession>A0A6P5NKY8</accession>
<proteinExistence type="predicted"/>
<dbReference type="InterPro" id="IPR036397">
    <property type="entry name" value="RNaseH_sf"/>
</dbReference>
<dbReference type="RefSeq" id="XP_020997364.1">
    <property type="nucleotide sequence ID" value="XM_021141705.1"/>
</dbReference>
<dbReference type="InterPro" id="IPR044730">
    <property type="entry name" value="RNase_H-like_dom_plant"/>
</dbReference>
<evidence type="ECO:0000313" key="4">
    <source>
        <dbReference type="RefSeq" id="XP_020997364.1"/>
    </source>
</evidence>
<dbReference type="GO" id="GO:0004523">
    <property type="term" value="F:RNA-DNA hybrid ribonuclease activity"/>
    <property type="evidence" value="ECO:0007669"/>
    <property type="project" value="InterPro"/>
</dbReference>
<name>A0A6P5NKY8_ARADU</name>
<dbReference type="PANTHER" id="PTHR47723">
    <property type="entry name" value="OS05G0353850 PROTEIN"/>
    <property type="match status" value="1"/>
</dbReference>
<organism evidence="3 4">
    <name type="scientific">Arachis duranensis</name>
    <name type="common">Wild peanut</name>
    <dbReference type="NCBI Taxonomy" id="130453"/>
    <lineage>
        <taxon>Eukaryota</taxon>
        <taxon>Viridiplantae</taxon>
        <taxon>Streptophyta</taxon>
        <taxon>Embryophyta</taxon>
        <taxon>Tracheophyta</taxon>
        <taxon>Spermatophyta</taxon>
        <taxon>Magnoliopsida</taxon>
        <taxon>eudicotyledons</taxon>
        <taxon>Gunneridae</taxon>
        <taxon>Pentapetalae</taxon>
        <taxon>rosids</taxon>
        <taxon>fabids</taxon>
        <taxon>Fabales</taxon>
        <taxon>Fabaceae</taxon>
        <taxon>Papilionoideae</taxon>
        <taxon>50 kb inversion clade</taxon>
        <taxon>dalbergioids sensu lato</taxon>
        <taxon>Dalbergieae</taxon>
        <taxon>Pterocarpus clade</taxon>
        <taxon>Arachis</taxon>
    </lineage>
</organism>
<reference evidence="4" key="2">
    <citation type="submission" date="2025-08" db="UniProtKB">
        <authorList>
            <consortium name="RefSeq"/>
        </authorList>
    </citation>
    <scope>IDENTIFICATION</scope>
    <source>
        <tissue evidence="4">Whole plant</tissue>
    </source>
</reference>
<keyword evidence="3" id="KW-1185">Reference proteome</keyword>
<dbReference type="AlphaFoldDB" id="A0A6P5NKY8"/>
<dbReference type="InterPro" id="IPR002156">
    <property type="entry name" value="RNaseH_domain"/>
</dbReference>
<dbReference type="Proteomes" id="UP000515211">
    <property type="component" value="Chromosome 4"/>
</dbReference>
<dbReference type="CDD" id="cd06222">
    <property type="entry name" value="RNase_H_like"/>
    <property type="match status" value="1"/>
</dbReference>
<sequence length="272" mass="31809">MRLSSLIICGLRYTSSTELEPQWEWWPAATKKYSAREGYRWLLKKTSNWNANSNLNWLWNTNIPEKFKFTMWLGLHDALPTETFRFKRHLASSDMCKRYSTAGIALEEWFRKALANNDASFGAGLWWTTRLLPWPELPPRTYRFTEIETMPLGFSEIACVGNHRCELFAAWRGLVLAWDCGLMDIICETDCLDILPIMHELTSWYSSEVTDLVHKIRELLSRPWLVHVEWVSREANRATDWMAKYGAKSNSNHVIWSEPCVDLQQIIRSDLG</sequence>
<dbReference type="Gene3D" id="3.30.420.10">
    <property type="entry name" value="Ribonuclease H-like superfamily/Ribonuclease H"/>
    <property type="match status" value="1"/>
</dbReference>
<gene>
    <name evidence="4" type="primary">LOC110280598</name>
</gene>
<protein>
    <submittedName>
        <fullName evidence="4">Uncharacterized protein LOC110280598</fullName>
    </submittedName>
</protein>
<dbReference type="SUPFAM" id="SSF53098">
    <property type="entry name" value="Ribonuclease H-like"/>
    <property type="match status" value="1"/>
</dbReference>
<dbReference type="InterPro" id="IPR053151">
    <property type="entry name" value="RNase_H-like"/>
</dbReference>
<feature type="domain" description="RNase H type-1" evidence="1">
    <location>
        <begin position="163"/>
        <end position="245"/>
    </location>
</feature>
<dbReference type="GeneID" id="110280598"/>
<dbReference type="KEGG" id="adu:110280598"/>
<dbReference type="GO" id="GO:0003676">
    <property type="term" value="F:nucleic acid binding"/>
    <property type="evidence" value="ECO:0007669"/>
    <property type="project" value="InterPro"/>
</dbReference>
<dbReference type="InterPro" id="IPR026960">
    <property type="entry name" value="RVT-Znf"/>
</dbReference>
<evidence type="ECO:0000313" key="3">
    <source>
        <dbReference type="Proteomes" id="UP000515211"/>
    </source>
</evidence>
<dbReference type="PANTHER" id="PTHR47723:SF19">
    <property type="entry name" value="POLYNUCLEOTIDYL TRANSFERASE, RIBONUCLEASE H-LIKE SUPERFAMILY PROTEIN"/>
    <property type="match status" value="1"/>
</dbReference>
<evidence type="ECO:0000259" key="1">
    <source>
        <dbReference type="Pfam" id="PF13456"/>
    </source>
</evidence>
<dbReference type="Pfam" id="PF13966">
    <property type="entry name" value="zf-RVT"/>
    <property type="match status" value="1"/>
</dbReference>